<keyword evidence="2" id="KW-1185">Reference proteome</keyword>
<dbReference type="EMBL" id="BMZS01000005">
    <property type="protein sequence ID" value="GHD50680.1"/>
    <property type="molecule type" value="Genomic_DNA"/>
</dbReference>
<accession>A0A919CQ43</accession>
<reference evidence="1" key="2">
    <citation type="submission" date="2020-09" db="EMBL/GenBank/DDBJ databases">
        <authorList>
            <person name="Sun Q."/>
            <person name="Kim S."/>
        </authorList>
    </citation>
    <scope>NUCLEOTIDE SEQUENCE</scope>
    <source>
        <strain evidence="1">KCTC 42651</strain>
    </source>
</reference>
<dbReference type="SUPFAM" id="SSF48452">
    <property type="entry name" value="TPR-like"/>
    <property type="match status" value="1"/>
</dbReference>
<gene>
    <name evidence="1" type="ORF">GCM10017083_24200</name>
</gene>
<organism evidence="1 2">
    <name type="scientific">Thalassobaculum fulvum</name>
    <dbReference type="NCBI Taxonomy" id="1633335"/>
    <lineage>
        <taxon>Bacteria</taxon>
        <taxon>Pseudomonadati</taxon>
        <taxon>Pseudomonadota</taxon>
        <taxon>Alphaproteobacteria</taxon>
        <taxon>Rhodospirillales</taxon>
        <taxon>Thalassobaculaceae</taxon>
        <taxon>Thalassobaculum</taxon>
    </lineage>
</organism>
<evidence type="ECO:0000313" key="1">
    <source>
        <dbReference type="EMBL" id="GHD50680.1"/>
    </source>
</evidence>
<comment type="caution">
    <text evidence="1">The sequence shown here is derived from an EMBL/GenBank/DDBJ whole genome shotgun (WGS) entry which is preliminary data.</text>
</comment>
<dbReference type="Pfam" id="PF06041">
    <property type="entry name" value="DUF924"/>
    <property type="match status" value="1"/>
</dbReference>
<sequence length="180" mass="20547">MTTPDDVLDFWFRETPPAKWFEKDDAFDATLRDRFGALHAEAAAGGLTDWENSADGRMALILVLDQMSRNLYRGDPRAFGQDERARAVARRAIAAGDHAFAGKERCQFLFLPFEHSEDLADQWWCDALFRALGDDNLIHYAVLHRVIIERFGRFPHRNATLGRTSTVEELAFLEQPNSSF</sequence>
<name>A0A919CQ43_9PROT</name>
<dbReference type="AlphaFoldDB" id="A0A919CQ43"/>
<evidence type="ECO:0000313" key="2">
    <source>
        <dbReference type="Proteomes" id="UP000630353"/>
    </source>
</evidence>
<dbReference type="Proteomes" id="UP000630353">
    <property type="component" value="Unassembled WGS sequence"/>
</dbReference>
<proteinExistence type="predicted"/>
<dbReference type="InterPro" id="IPR011990">
    <property type="entry name" value="TPR-like_helical_dom_sf"/>
</dbReference>
<protein>
    <submittedName>
        <fullName evidence="1">Membrane protein</fullName>
    </submittedName>
</protein>
<dbReference type="Gene3D" id="1.20.58.320">
    <property type="entry name" value="TPR-like"/>
    <property type="match status" value="1"/>
</dbReference>
<reference evidence="1" key="1">
    <citation type="journal article" date="2014" name="Int. J. Syst. Evol. Microbiol.">
        <title>Complete genome sequence of Corynebacterium casei LMG S-19264T (=DSM 44701T), isolated from a smear-ripened cheese.</title>
        <authorList>
            <consortium name="US DOE Joint Genome Institute (JGI-PGF)"/>
            <person name="Walter F."/>
            <person name="Albersmeier A."/>
            <person name="Kalinowski J."/>
            <person name="Ruckert C."/>
        </authorList>
    </citation>
    <scope>NUCLEOTIDE SEQUENCE</scope>
    <source>
        <strain evidence="1">KCTC 42651</strain>
    </source>
</reference>
<dbReference type="InterPro" id="IPR010323">
    <property type="entry name" value="DUF924"/>
</dbReference>
<dbReference type="RefSeq" id="WP_189989806.1">
    <property type="nucleotide sequence ID" value="NZ_BMZS01000005.1"/>
</dbReference>
<dbReference type="Gene3D" id="1.25.40.10">
    <property type="entry name" value="Tetratricopeptide repeat domain"/>
    <property type="match status" value="1"/>
</dbReference>